<keyword evidence="2" id="KW-1003">Cell membrane</keyword>
<feature type="region of interest" description="Disordered" evidence="6">
    <location>
        <begin position="54"/>
        <end position="80"/>
    </location>
</feature>
<evidence type="ECO:0000313" key="9">
    <source>
        <dbReference type="EMBL" id="MCA9382622.1"/>
    </source>
</evidence>
<evidence type="ECO:0000256" key="4">
    <source>
        <dbReference type="ARBA" id="ARBA00022989"/>
    </source>
</evidence>
<accession>A0A955L4C4</accession>
<feature type="transmembrane region" description="Helical" evidence="7">
    <location>
        <begin position="23"/>
        <end position="43"/>
    </location>
</feature>
<keyword evidence="3 7" id="KW-0812">Transmembrane</keyword>
<dbReference type="Pfam" id="PF13396">
    <property type="entry name" value="PLDc_N"/>
    <property type="match status" value="1"/>
</dbReference>
<keyword evidence="5 7" id="KW-0472">Membrane</keyword>
<dbReference type="Proteomes" id="UP000782843">
    <property type="component" value="Unassembled WGS sequence"/>
</dbReference>
<name>A0A955L4C4_9BACT</name>
<proteinExistence type="predicted"/>
<dbReference type="AlphaFoldDB" id="A0A955L4C4"/>
<comment type="subcellular location">
    <subcellularLocation>
        <location evidence="1">Cell membrane</location>
        <topology evidence="1">Multi-pass membrane protein</topology>
    </subcellularLocation>
</comment>
<sequence>MLIDIVIAYWIHKDAKSRGNENAVLWAVLGFFFNWIGLLVYLLTQRKDNVAPAAAPAAEAAPAMETPEPAPAETASDSAE</sequence>
<evidence type="ECO:0000259" key="8">
    <source>
        <dbReference type="Pfam" id="PF13396"/>
    </source>
</evidence>
<evidence type="ECO:0000256" key="5">
    <source>
        <dbReference type="ARBA" id="ARBA00023136"/>
    </source>
</evidence>
<evidence type="ECO:0000256" key="7">
    <source>
        <dbReference type="SAM" id="Phobius"/>
    </source>
</evidence>
<feature type="domain" description="Cardiolipin synthase N-terminal" evidence="8">
    <location>
        <begin position="4"/>
        <end position="44"/>
    </location>
</feature>
<protein>
    <submittedName>
        <fullName evidence="9">PLDc N-terminal domain-containing protein</fullName>
    </submittedName>
</protein>
<evidence type="ECO:0000256" key="6">
    <source>
        <dbReference type="SAM" id="MobiDB-lite"/>
    </source>
</evidence>
<reference evidence="9" key="2">
    <citation type="journal article" date="2021" name="Microbiome">
        <title>Successional dynamics and alternative stable states in a saline activated sludge microbial community over 9 years.</title>
        <authorList>
            <person name="Wang Y."/>
            <person name="Ye J."/>
            <person name="Ju F."/>
            <person name="Liu L."/>
            <person name="Boyd J.A."/>
            <person name="Deng Y."/>
            <person name="Parks D.H."/>
            <person name="Jiang X."/>
            <person name="Yin X."/>
            <person name="Woodcroft B.J."/>
            <person name="Tyson G.W."/>
            <person name="Hugenholtz P."/>
            <person name="Polz M.F."/>
            <person name="Zhang T."/>
        </authorList>
    </citation>
    <scope>NUCLEOTIDE SEQUENCE</scope>
    <source>
        <strain evidence="9">HKST-UBA10</strain>
    </source>
</reference>
<gene>
    <name evidence="9" type="ORF">KC660_04435</name>
</gene>
<reference evidence="9" key="1">
    <citation type="submission" date="2020-04" db="EMBL/GenBank/DDBJ databases">
        <authorList>
            <person name="Zhang T."/>
        </authorList>
    </citation>
    <scope>NUCLEOTIDE SEQUENCE</scope>
    <source>
        <strain evidence="9">HKST-UBA10</strain>
    </source>
</reference>
<evidence type="ECO:0000313" key="10">
    <source>
        <dbReference type="Proteomes" id="UP000782843"/>
    </source>
</evidence>
<dbReference type="EMBL" id="JAGQLG010000184">
    <property type="protein sequence ID" value="MCA9382622.1"/>
    <property type="molecule type" value="Genomic_DNA"/>
</dbReference>
<dbReference type="InterPro" id="IPR027379">
    <property type="entry name" value="CLS_N"/>
</dbReference>
<evidence type="ECO:0000256" key="3">
    <source>
        <dbReference type="ARBA" id="ARBA00022692"/>
    </source>
</evidence>
<organism evidence="9 10">
    <name type="scientific">Candidatus Dojkabacteria bacterium</name>
    <dbReference type="NCBI Taxonomy" id="2099670"/>
    <lineage>
        <taxon>Bacteria</taxon>
        <taxon>Candidatus Dojkabacteria</taxon>
    </lineage>
</organism>
<keyword evidence="4 7" id="KW-1133">Transmembrane helix</keyword>
<comment type="caution">
    <text evidence="9">The sequence shown here is derived from an EMBL/GenBank/DDBJ whole genome shotgun (WGS) entry which is preliminary data.</text>
</comment>
<evidence type="ECO:0000256" key="2">
    <source>
        <dbReference type="ARBA" id="ARBA00022475"/>
    </source>
</evidence>
<evidence type="ECO:0000256" key="1">
    <source>
        <dbReference type="ARBA" id="ARBA00004651"/>
    </source>
</evidence>
<dbReference type="GO" id="GO:0005886">
    <property type="term" value="C:plasma membrane"/>
    <property type="evidence" value="ECO:0007669"/>
    <property type="project" value="UniProtKB-SubCell"/>
</dbReference>